<feature type="region of interest" description="Disordered" evidence="2">
    <location>
        <begin position="193"/>
        <end position="234"/>
    </location>
</feature>
<organism evidence="5 6">
    <name type="scientific">Camelina sativa</name>
    <name type="common">False flax</name>
    <name type="synonym">Myagrum sativum</name>
    <dbReference type="NCBI Taxonomy" id="90675"/>
    <lineage>
        <taxon>Eukaryota</taxon>
        <taxon>Viridiplantae</taxon>
        <taxon>Streptophyta</taxon>
        <taxon>Embryophyta</taxon>
        <taxon>Tracheophyta</taxon>
        <taxon>Spermatophyta</taxon>
        <taxon>Magnoliopsida</taxon>
        <taxon>eudicotyledons</taxon>
        <taxon>Gunneridae</taxon>
        <taxon>Pentapetalae</taxon>
        <taxon>rosids</taxon>
        <taxon>malvids</taxon>
        <taxon>Brassicales</taxon>
        <taxon>Brassicaceae</taxon>
        <taxon>Camelineae</taxon>
        <taxon>Camelina</taxon>
    </lineage>
</organism>
<dbReference type="PANTHER" id="PTHR47073">
    <property type="entry name" value="PROTEIN ANTI-SILENCING 1"/>
    <property type="match status" value="1"/>
</dbReference>
<dbReference type="SUPFAM" id="SSF54928">
    <property type="entry name" value="RNA-binding domain, RBD"/>
    <property type="match status" value="1"/>
</dbReference>
<dbReference type="Proteomes" id="UP000694864">
    <property type="component" value="Chromosome 19"/>
</dbReference>
<dbReference type="InterPro" id="IPR043151">
    <property type="entry name" value="BAH_sf"/>
</dbReference>
<keyword evidence="5" id="KW-1185">Reference proteome</keyword>
<dbReference type="PANTHER" id="PTHR47073:SF10">
    <property type="entry name" value="NUCLEIC ACID BINDING PROTEIN"/>
    <property type="match status" value="1"/>
</dbReference>
<evidence type="ECO:0000313" key="5">
    <source>
        <dbReference type="Proteomes" id="UP000694864"/>
    </source>
</evidence>
<proteinExistence type="predicted"/>
<protein>
    <submittedName>
        <fullName evidence="6">Protein ANTI-SILENCING 1-like</fullName>
    </submittedName>
</protein>
<feature type="compositionally biased region" description="Basic and acidic residues" evidence="2">
    <location>
        <begin position="216"/>
        <end position="226"/>
    </location>
</feature>
<evidence type="ECO:0000259" key="4">
    <source>
        <dbReference type="PROSITE" id="PS51038"/>
    </source>
</evidence>
<reference evidence="5" key="1">
    <citation type="journal article" date="2014" name="Nat. Commun.">
        <title>The emerging biofuel crop Camelina sativa retains a highly undifferentiated hexaploid genome structure.</title>
        <authorList>
            <person name="Kagale S."/>
            <person name="Koh C."/>
            <person name="Nixon J."/>
            <person name="Bollina V."/>
            <person name="Clarke W.E."/>
            <person name="Tuteja R."/>
            <person name="Spillane C."/>
            <person name="Robinson S.J."/>
            <person name="Links M.G."/>
            <person name="Clarke C."/>
            <person name="Higgins E.E."/>
            <person name="Huebert T."/>
            <person name="Sharpe A.G."/>
            <person name="Parkin I.A."/>
        </authorList>
    </citation>
    <scope>NUCLEOTIDE SEQUENCE [LARGE SCALE GENOMIC DNA]</scope>
    <source>
        <strain evidence="5">cv. DH55</strain>
    </source>
</reference>
<feature type="domain" description="RRM" evidence="3">
    <location>
        <begin position="351"/>
        <end position="440"/>
    </location>
</feature>
<accession>A0ABM0XKQ0</accession>
<dbReference type="InterPro" id="IPR035979">
    <property type="entry name" value="RBD_domain_sf"/>
</dbReference>
<evidence type="ECO:0000256" key="1">
    <source>
        <dbReference type="PROSITE-ProRule" id="PRU00176"/>
    </source>
</evidence>
<sequence>MLQLNAAGGEDDPDFKWGARRGFRRKDSNVQFYESFTYEGIEYRLFDCAYFYVHGQCETSIGKLVNMYETSAGEKKVKVIWFFRPIDIRRFLGKYEPKWNELFLACGDEKGVSNISDVETIMGKCKIVCISEDRRNPQPESSDLRRAKYVFSHTFDTRLRILSNVFADAIAGIGVEKFFNRIRDKQPVKRLTSSAAASSRASPVKSIHPDLGSTKLGKEDNRDGKLTNRTNSGKRVSFLDERADHVHAKKNPHVNSDTRSRGPITKTRAFGELHASGSSVDAKASKKRKLILNTPETDDSDGSGPQLGEKKFMKKLPPLVEKAPNQNIKKSSWYKKLPFEEELKAAIEESRVLLIENLEPSYTSLEVEELCWHAFNERVDAKMIPSSLMSTPHCGRALVIFGTTKAADSALSWLTEEGLMLPGQRPLVGSRNVPVEIGKRRSLTGHFSMLDRSMMTTQKRKAVSTSHCTQPNHAVDSMAYEWLALQAKSELTWKKLSEIQAKEIDILKRIKQQGTKGKEQCAKNPYS</sequence>
<dbReference type="Gene3D" id="3.30.70.330">
    <property type="match status" value="1"/>
</dbReference>
<dbReference type="Pfam" id="PF01426">
    <property type="entry name" value="BAH"/>
    <property type="match status" value="1"/>
</dbReference>
<name>A0ABM0XKQ0_CAMSA</name>
<dbReference type="InterPro" id="IPR000504">
    <property type="entry name" value="RRM_dom"/>
</dbReference>
<evidence type="ECO:0000256" key="2">
    <source>
        <dbReference type="SAM" id="MobiDB-lite"/>
    </source>
</evidence>
<dbReference type="GeneID" id="104765390"/>
<evidence type="ECO:0000313" key="6">
    <source>
        <dbReference type="RefSeq" id="XP_010487387.1"/>
    </source>
</evidence>
<dbReference type="RefSeq" id="XP_010487387.1">
    <property type="nucleotide sequence ID" value="XM_010489085.2"/>
</dbReference>
<evidence type="ECO:0000259" key="3">
    <source>
        <dbReference type="PROSITE" id="PS50102"/>
    </source>
</evidence>
<dbReference type="Gene3D" id="2.30.30.490">
    <property type="match status" value="1"/>
</dbReference>
<keyword evidence="1" id="KW-0694">RNA-binding</keyword>
<feature type="domain" description="BAH" evidence="4">
    <location>
        <begin position="41"/>
        <end position="166"/>
    </location>
</feature>
<dbReference type="PROSITE" id="PS50102">
    <property type="entry name" value="RRM"/>
    <property type="match status" value="1"/>
</dbReference>
<dbReference type="InterPro" id="IPR012677">
    <property type="entry name" value="Nucleotide-bd_a/b_plait_sf"/>
</dbReference>
<gene>
    <name evidence="6" type="primary">LOC104765390</name>
</gene>
<feature type="compositionally biased region" description="Low complexity" evidence="2">
    <location>
        <begin position="193"/>
        <end position="202"/>
    </location>
</feature>
<dbReference type="PROSITE" id="PS51038">
    <property type="entry name" value="BAH"/>
    <property type="match status" value="1"/>
</dbReference>
<dbReference type="InterPro" id="IPR001025">
    <property type="entry name" value="BAH_dom"/>
</dbReference>
<reference evidence="6" key="2">
    <citation type="submission" date="2025-08" db="UniProtKB">
        <authorList>
            <consortium name="RefSeq"/>
        </authorList>
    </citation>
    <scope>IDENTIFICATION</scope>
    <source>
        <tissue evidence="6">Leaf</tissue>
    </source>
</reference>